<evidence type="ECO:0000313" key="2">
    <source>
        <dbReference type="EMBL" id="OPJ60479.1"/>
    </source>
</evidence>
<feature type="transmembrane region" description="Helical" evidence="1">
    <location>
        <begin position="178"/>
        <end position="199"/>
    </location>
</feature>
<comment type="caution">
    <text evidence="2">The sequence shown here is derived from an EMBL/GenBank/DDBJ whole genome shotgun (WGS) entry which is preliminary data.</text>
</comment>
<feature type="transmembrane region" description="Helical" evidence="1">
    <location>
        <begin position="219"/>
        <end position="238"/>
    </location>
</feature>
<gene>
    <name evidence="2" type="ORF">CLORY_27880</name>
</gene>
<reference evidence="2 3" key="1">
    <citation type="submission" date="2017-03" db="EMBL/GenBank/DDBJ databases">
        <title>Genome sequence of Clostridium oryzae DSM 28571.</title>
        <authorList>
            <person name="Poehlein A."/>
            <person name="Daniel R."/>
        </authorList>
    </citation>
    <scope>NUCLEOTIDE SEQUENCE [LARGE SCALE GENOMIC DNA]</scope>
    <source>
        <strain evidence="2 3">DSM 28571</strain>
    </source>
</reference>
<feature type="transmembrane region" description="Helical" evidence="1">
    <location>
        <begin position="113"/>
        <end position="137"/>
    </location>
</feature>
<accession>A0A1V4IKT4</accession>
<feature type="transmembrane region" description="Helical" evidence="1">
    <location>
        <begin position="143"/>
        <end position="166"/>
    </location>
</feature>
<dbReference type="STRING" id="1450648.CLORY_27880"/>
<keyword evidence="1" id="KW-0472">Membrane</keyword>
<keyword evidence="1" id="KW-0812">Transmembrane</keyword>
<name>A0A1V4IKT4_9CLOT</name>
<feature type="transmembrane region" description="Helical" evidence="1">
    <location>
        <begin position="7"/>
        <end position="27"/>
    </location>
</feature>
<feature type="transmembrane region" description="Helical" evidence="1">
    <location>
        <begin position="33"/>
        <end position="56"/>
    </location>
</feature>
<dbReference type="Proteomes" id="UP000190080">
    <property type="component" value="Unassembled WGS sequence"/>
</dbReference>
<proteinExistence type="predicted"/>
<feature type="transmembrane region" description="Helical" evidence="1">
    <location>
        <begin position="90"/>
        <end position="106"/>
    </location>
</feature>
<organism evidence="2 3">
    <name type="scientific">Clostridium oryzae</name>
    <dbReference type="NCBI Taxonomy" id="1450648"/>
    <lineage>
        <taxon>Bacteria</taxon>
        <taxon>Bacillati</taxon>
        <taxon>Bacillota</taxon>
        <taxon>Clostridia</taxon>
        <taxon>Eubacteriales</taxon>
        <taxon>Clostridiaceae</taxon>
        <taxon>Clostridium</taxon>
    </lineage>
</organism>
<keyword evidence="3" id="KW-1185">Reference proteome</keyword>
<evidence type="ECO:0000313" key="3">
    <source>
        <dbReference type="Proteomes" id="UP000190080"/>
    </source>
</evidence>
<sequence>MQYIKSFNNYIKISVISIAMLYLVFLYSDFTGVYSLVPTYILKYICIILSFSITLAYSRSYLNKKDLFLIRAALFFTLVSDFFLVVENKFILGVMFFCIVQFFHTLRYSRNSVYIVILRFSISFLTIFSIYILLNFADKKIDIIIPLALFYFTCLLTSVYFSITAFKKRLFPLPNNVLIVMGMTLFLLCDINVGIFNITPMIDSNYWIVKFLYSLSSNLIWFFYAPSQLFLAISGIDFGSSHPINKQRPINKQYEH</sequence>
<keyword evidence="1" id="KW-1133">Transmembrane helix</keyword>
<dbReference type="EMBL" id="MZGV01000031">
    <property type="protein sequence ID" value="OPJ60479.1"/>
    <property type="molecule type" value="Genomic_DNA"/>
</dbReference>
<evidence type="ECO:0000256" key="1">
    <source>
        <dbReference type="SAM" id="Phobius"/>
    </source>
</evidence>
<protein>
    <recommendedName>
        <fullName evidence="4">YhhN-like protein</fullName>
    </recommendedName>
</protein>
<evidence type="ECO:0008006" key="4">
    <source>
        <dbReference type="Google" id="ProtNLM"/>
    </source>
</evidence>
<dbReference type="AlphaFoldDB" id="A0A1V4IKT4"/>